<protein>
    <submittedName>
        <fullName evidence="3">ParB/RepB/Spo0J family partition protein</fullName>
    </submittedName>
</protein>
<evidence type="ECO:0000313" key="3">
    <source>
        <dbReference type="EMBL" id="SDF37009.1"/>
    </source>
</evidence>
<dbReference type="PANTHER" id="PTHR33375:SF1">
    <property type="entry name" value="CHROMOSOME-PARTITIONING PROTEIN PARB-RELATED"/>
    <property type="match status" value="1"/>
</dbReference>
<organism evidence="3 4">
    <name type="scientific">Limimaricola pyoseonensis</name>
    <dbReference type="NCBI Taxonomy" id="521013"/>
    <lineage>
        <taxon>Bacteria</taxon>
        <taxon>Pseudomonadati</taxon>
        <taxon>Pseudomonadota</taxon>
        <taxon>Alphaproteobacteria</taxon>
        <taxon>Rhodobacterales</taxon>
        <taxon>Paracoccaceae</taxon>
        <taxon>Limimaricola</taxon>
    </lineage>
</organism>
<feature type="domain" description="ParB-like N-terminal" evidence="2">
    <location>
        <begin position="79"/>
        <end position="173"/>
    </location>
</feature>
<dbReference type="InterPro" id="IPR036086">
    <property type="entry name" value="ParB/Sulfiredoxin_sf"/>
</dbReference>
<dbReference type="Proteomes" id="UP000198922">
    <property type="component" value="Unassembled WGS sequence"/>
</dbReference>
<gene>
    <name evidence="3" type="ORF">SAMN04488567_0213</name>
</gene>
<reference evidence="4" key="1">
    <citation type="submission" date="2016-10" db="EMBL/GenBank/DDBJ databases">
        <authorList>
            <person name="Varghese N."/>
            <person name="Submissions S."/>
        </authorList>
    </citation>
    <scope>NUCLEOTIDE SEQUENCE [LARGE SCALE GENOMIC DNA]</scope>
    <source>
        <strain evidence="4">DSM 21424</strain>
    </source>
</reference>
<dbReference type="SMART" id="SM00470">
    <property type="entry name" value="ParB"/>
    <property type="match status" value="1"/>
</dbReference>
<name>A0A1G7KJM9_9RHOB</name>
<dbReference type="InterPro" id="IPR003115">
    <property type="entry name" value="ParB_N"/>
</dbReference>
<evidence type="ECO:0000259" key="2">
    <source>
        <dbReference type="SMART" id="SM00470"/>
    </source>
</evidence>
<sequence>MAKRKRLTPAAPESFGAAAAPETKGMFLDAPVGLVPRGRAAPIADIAADTAREAALDELSRHWVEARREGKLVIALPLEKIRLDHIERDRMGQDPEEAEALRESLRRRGQQTPIEVVELPGGDYGLISGWRRCRALADLHAETGEERFATVQALLRQPEETPDAYVAMVEENEIRSNLSHYERARIVVRATEAGVFDDTRAALSALFASAPRARRSKIGSFVPLVQALDDVLRFPTAMSERVGLELSQALRERPAFAKRLSGRLAARPPEDAEAERRAILSALAAEAAAAREPRSEPAREVLGDWSGLRLYRDRPGRLSLEGEALTPELEADLRDWLAARRSGTA</sequence>
<keyword evidence="4" id="KW-1185">Reference proteome</keyword>
<dbReference type="EMBL" id="FNAT01000012">
    <property type="protein sequence ID" value="SDF37009.1"/>
    <property type="molecule type" value="Genomic_DNA"/>
</dbReference>
<dbReference type="Gene3D" id="3.90.1530.30">
    <property type="match status" value="1"/>
</dbReference>
<dbReference type="SUPFAM" id="SSF110849">
    <property type="entry name" value="ParB/Sulfiredoxin"/>
    <property type="match status" value="1"/>
</dbReference>
<dbReference type="GO" id="GO:0005694">
    <property type="term" value="C:chromosome"/>
    <property type="evidence" value="ECO:0007669"/>
    <property type="project" value="TreeGrafter"/>
</dbReference>
<dbReference type="PANTHER" id="PTHR33375">
    <property type="entry name" value="CHROMOSOME-PARTITIONING PROTEIN PARB-RELATED"/>
    <property type="match status" value="1"/>
</dbReference>
<feature type="compositionally biased region" description="Low complexity" evidence="1">
    <location>
        <begin position="9"/>
        <end position="21"/>
    </location>
</feature>
<dbReference type="AlphaFoldDB" id="A0A1G7KJM9"/>
<dbReference type="STRING" id="521013.SAMN04488567_0213"/>
<dbReference type="OrthoDB" id="7812516at2"/>
<dbReference type="Pfam" id="PF02195">
    <property type="entry name" value="ParB_N"/>
    <property type="match status" value="1"/>
</dbReference>
<dbReference type="InterPro" id="IPR050336">
    <property type="entry name" value="Chromosome_partition/occlusion"/>
</dbReference>
<dbReference type="RefSeq" id="WP_090114975.1">
    <property type="nucleotide sequence ID" value="NZ_FNAT01000012.1"/>
</dbReference>
<dbReference type="GO" id="GO:0007059">
    <property type="term" value="P:chromosome segregation"/>
    <property type="evidence" value="ECO:0007669"/>
    <property type="project" value="TreeGrafter"/>
</dbReference>
<proteinExistence type="predicted"/>
<feature type="region of interest" description="Disordered" evidence="1">
    <location>
        <begin position="1"/>
        <end position="22"/>
    </location>
</feature>
<accession>A0A1G7KJM9</accession>
<evidence type="ECO:0000256" key="1">
    <source>
        <dbReference type="SAM" id="MobiDB-lite"/>
    </source>
</evidence>
<evidence type="ECO:0000313" key="4">
    <source>
        <dbReference type="Proteomes" id="UP000198922"/>
    </source>
</evidence>